<dbReference type="InterPro" id="IPR001789">
    <property type="entry name" value="Sig_transdc_resp-reg_receiver"/>
</dbReference>
<proteinExistence type="predicted"/>
<dbReference type="eggNOG" id="COG0784">
    <property type="taxonomic scope" value="Bacteria"/>
</dbReference>
<accession>A0A068NP94</accession>
<feature type="domain" description="Response regulatory" evidence="2">
    <location>
        <begin position="13"/>
        <end position="141"/>
    </location>
</feature>
<evidence type="ECO:0000259" key="2">
    <source>
        <dbReference type="PROSITE" id="PS50110"/>
    </source>
</evidence>
<dbReference type="GO" id="GO:0000160">
    <property type="term" value="P:phosphorelay signal transduction system"/>
    <property type="evidence" value="ECO:0007669"/>
    <property type="project" value="InterPro"/>
</dbReference>
<evidence type="ECO:0000313" key="3">
    <source>
        <dbReference type="EMBL" id="AIE83409.1"/>
    </source>
</evidence>
<dbReference type="EMBL" id="CP007139">
    <property type="protein sequence ID" value="AIE83409.1"/>
    <property type="molecule type" value="Genomic_DNA"/>
</dbReference>
<protein>
    <submittedName>
        <fullName evidence="3">Response regulator receiver protein</fullName>
    </submittedName>
</protein>
<evidence type="ECO:0000313" key="4">
    <source>
        <dbReference type="Proteomes" id="UP000027982"/>
    </source>
</evidence>
<dbReference type="InterPro" id="IPR052893">
    <property type="entry name" value="TCS_response_regulator"/>
</dbReference>
<dbReference type="PANTHER" id="PTHR44520:SF1">
    <property type="entry name" value="TWO-COMPONENT SYSTEM REGULATORY PROTEIN"/>
    <property type="match status" value="1"/>
</dbReference>
<dbReference type="KEGG" id="fgi:OP10G_0041"/>
<dbReference type="InterPro" id="IPR011006">
    <property type="entry name" value="CheY-like_superfamily"/>
</dbReference>
<dbReference type="Gene3D" id="3.40.50.2300">
    <property type="match status" value="1"/>
</dbReference>
<dbReference type="Pfam" id="PF00072">
    <property type="entry name" value="Response_reg"/>
    <property type="match status" value="1"/>
</dbReference>
<evidence type="ECO:0000256" key="1">
    <source>
        <dbReference type="PROSITE-ProRule" id="PRU00169"/>
    </source>
</evidence>
<reference evidence="3 4" key="1">
    <citation type="journal article" date="2014" name="PLoS ONE">
        <title>The first complete genome sequence of the class fimbriimonadia in the phylum armatimonadetes.</title>
        <authorList>
            <person name="Hu Z.Y."/>
            <person name="Wang Y.Z."/>
            <person name="Im W.T."/>
            <person name="Wang S.Y."/>
            <person name="Zhao G.P."/>
            <person name="Zheng H.J."/>
            <person name="Quan Z.X."/>
        </authorList>
    </citation>
    <scope>NUCLEOTIDE SEQUENCE [LARGE SCALE GENOMIC DNA]</scope>
    <source>
        <strain evidence="3">Gsoil 348</strain>
    </source>
</reference>
<organism evidence="3 4">
    <name type="scientific">Fimbriimonas ginsengisoli Gsoil 348</name>
    <dbReference type="NCBI Taxonomy" id="661478"/>
    <lineage>
        <taxon>Bacteria</taxon>
        <taxon>Bacillati</taxon>
        <taxon>Armatimonadota</taxon>
        <taxon>Fimbriimonadia</taxon>
        <taxon>Fimbriimonadales</taxon>
        <taxon>Fimbriimonadaceae</taxon>
        <taxon>Fimbriimonas</taxon>
    </lineage>
</organism>
<dbReference type="SUPFAM" id="SSF52172">
    <property type="entry name" value="CheY-like"/>
    <property type="match status" value="1"/>
</dbReference>
<feature type="modified residue" description="4-aspartylphosphate" evidence="1">
    <location>
        <position position="74"/>
    </location>
</feature>
<dbReference type="AlphaFoldDB" id="A0A068NP94"/>
<dbReference type="PROSITE" id="PS50110">
    <property type="entry name" value="RESPONSE_REGULATORY"/>
    <property type="match status" value="1"/>
</dbReference>
<gene>
    <name evidence="3" type="ORF">OP10G_0041</name>
</gene>
<dbReference type="CDD" id="cd17557">
    <property type="entry name" value="REC_Rcp-like"/>
    <property type="match status" value="1"/>
</dbReference>
<dbReference type="HOGENOM" id="CLU_000445_69_17_0"/>
<name>A0A068NP94_FIMGI</name>
<dbReference type="PANTHER" id="PTHR44520">
    <property type="entry name" value="RESPONSE REGULATOR RCP1-RELATED"/>
    <property type="match status" value="1"/>
</dbReference>
<keyword evidence="1" id="KW-0597">Phosphoprotein</keyword>
<sequence length="157" mass="17459">MSKGSSPGMDSKLILLIEDNVDDERLTLRALRRNNIMNEVVVACDGQEAIDYLFGTGSFSGRDLSVMPAVVILDLKLPRLSGLEVLKRIRSVPATMRLPVVVLTSSEDVNQIEESYALGANSFIQKPTDPTEFSEMVLQVAMYWLLLNRTTPERMLA</sequence>
<dbReference type="Proteomes" id="UP000027982">
    <property type="component" value="Chromosome"/>
</dbReference>
<dbReference type="SMART" id="SM00448">
    <property type="entry name" value="REC"/>
    <property type="match status" value="1"/>
</dbReference>
<keyword evidence="4" id="KW-1185">Reference proteome</keyword>
<dbReference type="STRING" id="661478.OP10G_0041"/>